<evidence type="ECO:0000313" key="2">
    <source>
        <dbReference type="Proteomes" id="UP000664731"/>
    </source>
</evidence>
<organism evidence="1 2">
    <name type="scientific">Comamonas denitrificans</name>
    <dbReference type="NCBI Taxonomy" id="117506"/>
    <lineage>
        <taxon>Bacteria</taxon>
        <taxon>Pseudomonadati</taxon>
        <taxon>Pseudomonadota</taxon>
        <taxon>Betaproteobacteria</taxon>
        <taxon>Burkholderiales</taxon>
        <taxon>Comamonadaceae</taxon>
        <taxon>Comamonas</taxon>
    </lineage>
</organism>
<dbReference type="RefSeq" id="WP_207574994.1">
    <property type="nucleotide sequence ID" value="NZ_JAFNME010000010.1"/>
</dbReference>
<dbReference type="GO" id="GO:0003677">
    <property type="term" value="F:DNA binding"/>
    <property type="evidence" value="ECO:0007669"/>
    <property type="project" value="InterPro"/>
</dbReference>
<dbReference type="Proteomes" id="UP000664731">
    <property type="component" value="Unassembled WGS sequence"/>
</dbReference>
<protein>
    <submittedName>
        <fullName evidence="1">Uncharacterized protein</fullName>
    </submittedName>
</protein>
<dbReference type="EMBL" id="JAFNME010000010">
    <property type="protein sequence ID" value="MBO1249474.1"/>
    <property type="molecule type" value="Genomic_DNA"/>
</dbReference>
<dbReference type="InterPro" id="IPR010982">
    <property type="entry name" value="Lambda_DNA-bd_dom_sf"/>
</dbReference>
<proteinExistence type="predicted"/>
<name>A0A939GWM4_9BURK</name>
<dbReference type="SUPFAM" id="SSF47413">
    <property type="entry name" value="lambda repressor-like DNA-binding domains"/>
    <property type="match status" value="1"/>
</dbReference>
<accession>A0A939GWM4</accession>
<keyword evidence="2" id="KW-1185">Reference proteome</keyword>
<evidence type="ECO:0000313" key="1">
    <source>
        <dbReference type="EMBL" id="MBO1249474.1"/>
    </source>
</evidence>
<comment type="caution">
    <text evidence="1">The sequence shown here is derived from an EMBL/GenBank/DDBJ whole genome shotgun (WGS) entry which is preliminary data.</text>
</comment>
<sequence>MSTLEELNLLIEKATAIAGSQNKLAKMMEMNPSNLVEMKQGKRRANWRVLGKLRAILGEEPARAFMEEMALELEQSESTDEKKAAEGFWAILAAFPEAEKEKALIENNQGFNSWRKRRDSNP</sequence>
<gene>
    <name evidence="1" type="ORF">J1777_06460</name>
</gene>
<dbReference type="AlphaFoldDB" id="A0A939GWM4"/>
<reference evidence="1" key="1">
    <citation type="submission" date="2021-03" db="EMBL/GenBank/DDBJ databases">
        <title>Comamonas denitrificans.</title>
        <authorList>
            <person name="Finster K."/>
        </authorList>
    </citation>
    <scope>NUCLEOTIDE SEQUENCE</scope>
    <source>
        <strain evidence="1">MM2021_4</strain>
    </source>
</reference>